<accession>C0QCC1</accession>
<gene>
    <name evidence="2" type="ordered locus">HRM2_40810</name>
</gene>
<feature type="domain" description="DDH" evidence="1">
    <location>
        <begin position="20"/>
        <end position="157"/>
    </location>
</feature>
<name>C0QCC1_DESAH</name>
<organism evidence="2 3">
    <name type="scientific">Desulforapulum autotrophicum (strain ATCC 43914 / DSM 3382 / VKM B-1955 / HRM2)</name>
    <name type="common">Desulfobacterium autotrophicum</name>
    <dbReference type="NCBI Taxonomy" id="177437"/>
    <lineage>
        <taxon>Bacteria</taxon>
        <taxon>Pseudomonadati</taxon>
        <taxon>Thermodesulfobacteriota</taxon>
        <taxon>Desulfobacteria</taxon>
        <taxon>Desulfobacterales</taxon>
        <taxon>Desulfobacteraceae</taxon>
        <taxon>Desulforapulum</taxon>
    </lineage>
</organism>
<proteinExistence type="predicted"/>
<dbReference type="InterPro" id="IPR038763">
    <property type="entry name" value="DHH_sf"/>
</dbReference>
<dbReference type="KEGG" id="dat:HRM2_40810"/>
<reference evidence="2 3" key="1">
    <citation type="journal article" date="2009" name="Environ. Microbiol.">
        <title>Genome sequence of Desulfobacterium autotrophicum HRM2, a marine sulfate reducer oxidizing organic carbon completely to carbon dioxide.</title>
        <authorList>
            <person name="Strittmatter A.W."/>
            <person name="Liesegang H."/>
            <person name="Rabus R."/>
            <person name="Decker I."/>
            <person name="Amann J."/>
            <person name="Andres S."/>
            <person name="Henne A."/>
            <person name="Fricke W.F."/>
            <person name="Martinez-Arias R."/>
            <person name="Bartels D."/>
            <person name="Goesmann A."/>
            <person name="Krause L."/>
            <person name="Puehler A."/>
            <person name="Klenk H.P."/>
            <person name="Richter M."/>
            <person name="Schuler M."/>
            <person name="Gloeckner F.O."/>
            <person name="Meyerdierks A."/>
            <person name="Gottschalk G."/>
            <person name="Amann R."/>
        </authorList>
    </citation>
    <scope>NUCLEOTIDE SEQUENCE [LARGE SCALE GENOMIC DNA]</scope>
    <source>
        <strain evidence="3">ATCC 43914 / DSM 3382 / HRM2</strain>
    </source>
</reference>
<sequence>MSNIKRLEAFLACFSPESRVLVVINADPDAIACAMAVKRLLWRKVSVVSIAYFNEISRPDNLAMLRLLGADLVLLPKIDERKFNSFVVVDSQPDHHECFAMFRYDAIIDHHPLSCDVGKFNDIRGGYGACSTMLTEYLKAARIKPSAKLATALVFGIKSDTSGFLRQATIEDVKAFQYLYRYANPYLLTRIEQAEFEEEHLDILAATIQTRKIINNRIYAHAGKVSNPDECVITADFFMRISSINWSIVSGVYNENLVIIFRNDGLRKSAGTAVKQAFGDLGSAGGHKSMARVEIAMKDLPPDLDLGPWIIDRMEKHAGRKIE</sequence>
<dbReference type="InterPro" id="IPR001667">
    <property type="entry name" value="DDH_dom"/>
</dbReference>
<dbReference type="eggNOG" id="COG0618">
    <property type="taxonomic scope" value="Bacteria"/>
</dbReference>
<dbReference type="PANTHER" id="PTHR47618:SF1">
    <property type="entry name" value="BIFUNCTIONAL OLIGORIBONUCLEASE AND PAP PHOSPHATASE NRNA"/>
    <property type="match status" value="1"/>
</dbReference>
<evidence type="ECO:0000259" key="1">
    <source>
        <dbReference type="Pfam" id="PF01368"/>
    </source>
</evidence>
<dbReference type="RefSeq" id="WP_015905871.1">
    <property type="nucleotide sequence ID" value="NC_012108.1"/>
</dbReference>
<dbReference type="EMBL" id="CP001087">
    <property type="protein sequence ID" value="ACN17138.1"/>
    <property type="molecule type" value="Genomic_DNA"/>
</dbReference>
<keyword evidence="3" id="KW-1185">Reference proteome</keyword>
<protein>
    <recommendedName>
        <fullName evidence="1">DDH domain-containing protein</fullName>
    </recommendedName>
</protein>
<dbReference type="OrthoDB" id="5490569at2"/>
<evidence type="ECO:0000313" key="3">
    <source>
        <dbReference type="Proteomes" id="UP000000442"/>
    </source>
</evidence>
<dbReference type="Gene3D" id="3.90.1640.10">
    <property type="entry name" value="inorganic pyrophosphatase (n-terminal core)"/>
    <property type="match status" value="1"/>
</dbReference>
<evidence type="ECO:0000313" key="2">
    <source>
        <dbReference type="EMBL" id="ACN17138.1"/>
    </source>
</evidence>
<dbReference type="InterPro" id="IPR051319">
    <property type="entry name" value="Oligoribo/pAp-PDE_c-di-AMP_PDE"/>
</dbReference>
<dbReference type="STRING" id="177437.HRM2_40810"/>
<dbReference type="SUPFAM" id="SSF64182">
    <property type="entry name" value="DHH phosphoesterases"/>
    <property type="match status" value="1"/>
</dbReference>
<dbReference type="PANTHER" id="PTHR47618">
    <property type="entry name" value="BIFUNCTIONAL OLIGORIBONUCLEASE AND PAP PHOSPHATASE NRNA"/>
    <property type="match status" value="1"/>
</dbReference>
<dbReference type="AlphaFoldDB" id="C0QCC1"/>
<dbReference type="Pfam" id="PF01368">
    <property type="entry name" value="DHH"/>
    <property type="match status" value="1"/>
</dbReference>
<dbReference type="HOGENOM" id="CLU_046377_0_0_7"/>
<dbReference type="Proteomes" id="UP000000442">
    <property type="component" value="Chromosome"/>
</dbReference>